<dbReference type="SUPFAM" id="SSF48726">
    <property type="entry name" value="Immunoglobulin"/>
    <property type="match status" value="1"/>
</dbReference>
<keyword evidence="2 5" id="KW-0732">Signal</keyword>
<proteinExistence type="predicted"/>
<dbReference type="Pfam" id="PF07686">
    <property type="entry name" value="V-set"/>
    <property type="match status" value="1"/>
</dbReference>
<accession>A0AAN9GEJ2</accession>
<feature type="signal peptide" evidence="5">
    <location>
        <begin position="1"/>
        <end position="21"/>
    </location>
</feature>
<feature type="chain" id="PRO_5042956555" description="Immunoglobulin V-set domain-containing protein" evidence="5">
    <location>
        <begin position="22"/>
        <end position="146"/>
    </location>
</feature>
<dbReference type="InterPro" id="IPR013783">
    <property type="entry name" value="Ig-like_fold"/>
</dbReference>
<comment type="caution">
    <text evidence="7">The sequence shown here is derived from an EMBL/GenBank/DDBJ whole genome shotgun (WGS) entry which is preliminary data.</text>
</comment>
<dbReference type="PANTHER" id="PTHR12080:SF93">
    <property type="entry name" value="V-SET AND TRANSMEMBRANE DOMAIN-CONTAINING PROTEIN 5"/>
    <property type="match status" value="1"/>
</dbReference>
<evidence type="ECO:0000256" key="5">
    <source>
        <dbReference type="SAM" id="SignalP"/>
    </source>
</evidence>
<evidence type="ECO:0000256" key="2">
    <source>
        <dbReference type="ARBA" id="ARBA00022729"/>
    </source>
</evidence>
<name>A0AAN9GEJ2_9CAEN</name>
<dbReference type="GO" id="GO:0005886">
    <property type="term" value="C:plasma membrane"/>
    <property type="evidence" value="ECO:0007669"/>
    <property type="project" value="TreeGrafter"/>
</dbReference>
<dbReference type="AlphaFoldDB" id="A0AAN9GEJ2"/>
<gene>
    <name evidence="7" type="ORF">V1264_016717</name>
</gene>
<dbReference type="GO" id="GO:1904891">
    <property type="term" value="P:positive regulation of excitatory synapse assembly"/>
    <property type="evidence" value="ECO:0007669"/>
    <property type="project" value="TreeGrafter"/>
</dbReference>
<dbReference type="GO" id="GO:0030424">
    <property type="term" value="C:axon"/>
    <property type="evidence" value="ECO:0007669"/>
    <property type="project" value="TreeGrafter"/>
</dbReference>
<reference evidence="7 8" key="1">
    <citation type="submission" date="2024-02" db="EMBL/GenBank/DDBJ databases">
        <title>Chromosome-scale genome assembly of the rough periwinkle Littorina saxatilis.</title>
        <authorList>
            <person name="De Jode A."/>
            <person name="Faria R."/>
            <person name="Formenti G."/>
            <person name="Sims Y."/>
            <person name="Smith T.P."/>
            <person name="Tracey A."/>
            <person name="Wood J.M.D."/>
            <person name="Zagrodzka Z.B."/>
            <person name="Johannesson K."/>
            <person name="Butlin R.K."/>
            <person name="Leder E.H."/>
        </authorList>
    </citation>
    <scope>NUCLEOTIDE SEQUENCE [LARGE SCALE GENOMIC DNA]</scope>
    <source>
        <strain evidence="7">Snail1</strain>
        <tissue evidence="7">Muscle</tissue>
    </source>
</reference>
<sequence length="146" mass="16421">MSNCRVFVLVLLAALNNHSFCLDWNDSPQDNDVLSVCVGDDVTFPWDFQTAAYEDVKDVKWEYETNSTSKLIAFYSSGTFETSEMYAQRVSCESNGSLSMTDVTMKDSGMYTISVETQNQNGVGRYQRSVALRVEGNDSLFWLVVS</sequence>
<evidence type="ECO:0000256" key="3">
    <source>
        <dbReference type="ARBA" id="ARBA00023136"/>
    </source>
</evidence>
<evidence type="ECO:0000259" key="6">
    <source>
        <dbReference type="Pfam" id="PF07686"/>
    </source>
</evidence>
<dbReference type="InterPro" id="IPR015631">
    <property type="entry name" value="CD2/SLAM_rcpt"/>
</dbReference>
<dbReference type="GO" id="GO:0030425">
    <property type="term" value="C:dendrite"/>
    <property type="evidence" value="ECO:0007669"/>
    <property type="project" value="TreeGrafter"/>
</dbReference>
<evidence type="ECO:0000256" key="1">
    <source>
        <dbReference type="ARBA" id="ARBA00004370"/>
    </source>
</evidence>
<dbReference type="InterPro" id="IPR013106">
    <property type="entry name" value="Ig_V-set"/>
</dbReference>
<dbReference type="InterPro" id="IPR036179">
    <property type="entry name" value="Ig-like_dom_sf"/>
</dbReference>
<feature type="domain" description="Immunoglobulin V-set" evidence="6">
    <location>
        <begin position="30"/>
        <end position="134"/>
    </location>
</feature>
<evidence type="ECO:0000256" key="4">
    <source>
        <dbReference type="ARBA" id="ARBA00023180"/>
    </source>
</evidence>
<dbReference type="GO" id="GO:0046847">
    <property type="term" value="P:filopodium assembly"/>
    <property type="evidence" value="ECO:0007669"/>
    <property type="project" value="TreeGrafter"/>
</dbReference>
<dbReference type="Gene3D" id="2.60.40.10">
    <property type="entry name" value="Immunoglobulins"/>
    <property type="match status" value="1"/>
</dbReference>
<keyword evidence="8" id="KW-1185">Reference proteome</keyword>
<keyword evidence="4" id="KW-0325">Glycoprotein</keyword>
<evidence type="ECO:0000313" key="7">
    <source>
        <dbReference type="EMBL" id="KAK7105316.1"/>
    </source>
</evidence>
<evidence type="ECO:0000313" key="8">
    <source>
        <dbReference type="Proteomes" id="UP001374579"/>
    </source>
</evidence>
<keyword evidence="3" id="KW-0472">Membrane</keyword>
<protein>
    <recommendedName>
        <fullName evidence="6">Immunoglobulin V-set domain-containing protein</fullName>
    </recommendedName>
</protein>
<comment type="subcellular location">
    <subcellularLocation>
        <location evidence="1">Membrane</location>
    </subcellularLocation>
</comment>
<organism evidence="7 8">
    <name type="scientific">Littorina saxatilis</name>
    <dbReference type="NCBI Taxonomy" id="31220"/>
    <lineage>
        <taxon>Eukaryota</taxon>
        <taxon>Metazoa</taxon>
        <taxon>Spiralia</taxon>
        <taxon>Lophotrochozoa</taxon>
        <taxon>Mollusca</taxon>
        <taxon>Gastropoda</taxon>
        <taxon>Caenogastropoda</taxon>
        <taxon>Littorinimorpha</taxon>
        <taxon>Littorinoidea</taxon>
        <taxon>Littorinidae</taxon>
        <taxon>Littorina</taxon>
    </lineage>
</organism>
<dbReference type="Proteomes" id="UP001374579">
    <property type="component" value="Unassembled WGS sequence"/>
</dbReference>
<dbReference type="EMBL" id="JBAMIC010000007">
    <property type="protein sequence ID" value="KAK7105316.1"/>
    <property type="molecule type" value="Genomic_DNA"/>
</dbReference>
<dbReference type="PANTHER" id="PTHR12080">
    <property type="entry name" value="SIGNALING LYMPHOCYTIC ACTIVATION MOLECULE"/>
    <property type="match status" value="1"/>
</dbReference>